<dbReference type="Proteomes" id="UP001233172">
    <property type="component" value="Unassembled WGS sequence"/>
</dbReference>
<keyword evidence="2" id="KW-1185">Reference proteome</keyword>
<organism evidence="1 2">
    <name type="scientific">Biomphalaria pfeifferi</name>
    <name type="common">Bloodfluke planorb</name>
    <name type="synonym">Freshwater snail</name>
    <dbReference type="NCBI Taxonomy" id="112525"/>
    <lineage>
        <taxon>Eukaryota</taxon>
        <taxon>Metazoa</taxon>
        <taxon>Spiralia</taxon>
        <taxon>Lophotrochozoa</taxon>
        <taxon>Mollusca</taxon>
        <taxon>Gastropoda</taxon>
        <taxon>Heterobranchia</taxon>
        <taxon>Euthyneura</taxon>
        <taxon>Panpulmonata</taxon>
        <taxon>Hygrophila</taxon>
        <taxon>Lymnaeoidea</taxon>
        <taxon>Planorbidae</taxon>
        <taxon>Biomphalaria</taxon>
    </lineage>
</organism>
<evidence type="ECO:0000313" key="2">
    <source>
        <dbReference type="Proteomes" id="UP001233172"/>
    </source>
</evidence>
<name>A0AAD8BA73_BIOPF</name>
<dbReference type="EMBL" id="JASAOG010000109">
    <property type="protein sequence ID" value="KAK0050950.1"/>
    <property type="molecule type" value="Genomic_DNA"/>
</dbReference>
<feature type="non-terminal residue" evidence="1">
    <location>
        <position position="93"/>
    </location>
</feature>
<gene>
    <name evidence="1" type="ORF">Bpfe_019676</name>
</gene>
<proteinExistence type="predicted"/>
<accession>A0AAD8BA73</accession>
<evidence type="ECO:0000313" key="1">
    <source>
        <dbReference type="EMBL" id="KAK0050950.1"/>
    </source>
</evidence>
<dbReference type="AlphaFoldDB" id="A0AAD8BA73"/>
<protein>
    <submittedName>
        <fullName evidence="1">Uncharacterized protein</fullName>
    </submittedName>
</protein>
<sequence>MSDEKGKKQMQFFFSPLLPPPPTPLPHFLWLSANPGTPYCTKGTSARIHSSHTIPSQNQIGFILTTHCIAPTGICNRLSVGTSRALIKKNIVG</sequence>
<reference evidence="1" key="2">
    <citation type="submission" date="2023-04" db="EMBL/GenBank/DDBJ databases">
        <authorList>
            <person name="Bu L."/>
            <person name="Lu L."/>
            <person name="Laidemitt M.R."/>
            <person name="Zhang S.M."/>
            <person name="Mutuku M."/>
            <person name="Mkoji G."/>
            <person name="Steinauer M."/>
            <person name="Loker E.S."/>
        </authorList>
    </citation>
    <scope>NUCLEOTIDE SEQUENCE</scope>
    <source>
        <strain evidence="1">KasaAsao</strain>
        <tissue evidence="1">Whole Snail</tissue>
    </source>
</reference>
<reference evidence="1" key="1">
    <citation type="journal article" date="2023" name="PLoS Negl. Trop. Dis.">
        <title>A genome sequence for Biomphalaria pfeifferi, the major vector snail for the human-infecting parasite Schistosoma mansoni.</title>
        <authorList>
            <person name="Bu L."/>
            <person name="Lu L."/>
            <person name="Laidemitt M.R."/>
            <person name="Zhang S.M."/>
            <person name="Mutuku M."/>
            <person name="Mkoji G."/>
            <person name="Steinauer M."/>
            <person name="Loker E.S."/>
        </authorList>
    </citation>
    <scope>NUCLEOTIDE SEQUENCE</scope>
    <source>
        <strain evidence="1">KasaAsao</strain>
    </source>
</reference>
<comment type="caution">
    <text evidence="1">The sequence shown here is derived from an EMBL/GenBank/DDBJ whole genome shotgun (WGS) entry which is preliminary data.</text>
</comment>